<dbReference type="InterPro" id="IPR051945">
    <property type="entry name" value="RRM_MRD1_RNA_proc_ribogen"/>
</dbReference>
<gene>
    <name evidence="8" type="primary">Rbm28</name>
</gene>
<feature type="region of interest" description="Disordered" evidence="6">
    <location>
        <begin position="693"/>
        <end position="850"/>
    </location>
</feature>
<dbReference type="CDD" id="cd12416">
    <property type="entry name" value="RRM4_RBM28_like"/>
    <property type="match status" value="1"/>
</dbReference>
<evidence type="ECO:0000256" key="5">
    <source>
        <dbReference type="PROSITE-ProRule" id="PRU00176"/>
    </source>
</evidence>
<feature type="compositionally biased region" description="Basic residues" evidence="6">
    <location>
        <begin position="777"/>
        <end position="794"/>
    </location>
</feature>
<organism evidence="8">
    <name type="scientific">Phallusia mammillata</name>
    <dbReference type="NCBI Taxonomy" id="59560"/>
    <lineage>
        <taxon>Eukaryota</taxon>
        <taxon>Metazoa</taxon>
        <taxon>Chordata</taxon>
        <taxon>Tunicata</taxon>
        <taxon>Ascidiacea</taxon>
        <taxon>Phlebobranchia</taxon>
        <taxon>Ascidiidae</taxon>
        <taxon>Phallusia</taxon>
    </lineage>
</organism>
<dbReference type="AlphaFoldDB" id="A0A6F9DRE5"/>
<dbReference type="GO" id="GO:0005634">
    <property type="term" value="C:nucleus"/>
    <property type="evidence" value="ECO:0007669"/>
    <property type="project" value="UniProtKB-SubCell"/>
</dbReference>
<feature type="domain" description="RRM" evidence="7">
    <location>
        <begin position="148"/>
        <end position="223"/>
    </location>
</feature>
<dbReference type="PANTHER" id="PTHR48039">
    <property type="entry name" value="RNA-BINDING MOTIF PROTEIN 14B"/>
    <property type="match status" value="1"/>
</dbReference>
<feature type="compositionally biased region" description="Basic residues" evidence="6">
    <location>
        <begin position="725"/>
        <end position="736"/>
    </location>
</feature>
<proteinExistence type="evidence at transcript level"/>
<dbReference type="GO" id="GO:0003729">
    <property type="term" value="F:mRNA binding"/>
    <property type="evidence" value="ECO:0007669"/>
    <property type="project" value="TreeGrafter"/>
</dbReference>
<evidence type="ECO:0000256" key="3">
    <source>
        <dbReference type="ARBA" id="ARBA00022884"/>
    </source>
</evidence>
<dbReference type="EMBL" id="LR789613">
    <property type="protein sequence ID" value="CAB3265475.1"/>
    <property type="molecule type" value="mRNA"/>
</dbReference>
<dbReference type="InterPro" id="IPR035979">
    <property type="entry name" value="RBD_domain_sf"/>
</dbReference>
<dbReference type="FunFam" id="3.30.70.330:FF:000182">
    <property type="entry name" value="RNA-binding motif protein 28"/>
    <property type="match status" value="1"/>
</dbReference>
<evidence type="ECO:0000256" key="6">
    <source>
        <dbReference type="SAM" id="MobiDB-lite"/>
    </source>
</evidence>
<dbReference type="CDD" id="cd00590">
    <property type="entry name" value="RRM_SF"/>
    <property type="match status" value="1"/>
</dbReference>
<dbReference type="SMART" id="SM00361">
    <property type="entry name" value="RRM_1"/>
    <property type="match status" value="3"/>
</dbReference>
<dbReference type="InterPro" id="IPR012677">
    <property type="entry name" value="Nucleotide-bd_a/b_plait_sf"/>
</dbReference>
<feature type="domain" description="RRM" evidence="7">
    <location>
        <begin position="595"/>
        <end position="685"/>
    </location>
</feature>
<feature type="region of interest" description="Disordered" evidence="6">
    <location>
        <begin position="317"/>
        <end position="435"/>
    </location>
</feature>
<dbReference type="SUPFAM" id="SSF54928">
    <property type="entry name" value="RNA-binding domain, RBD"/>
    <property type="match status" value="4"/>
</dbReference>
<dbReference type="SMART" id="SM00360">
    <property type="entry name" value="RRM"/>
    <property type="match status" value="5"/>
</dbReference>
<dbReference type="CDD" id="cd12414">
    <property type="entry name" value="RRM2_RBM28_like"/>
    <property type="match status" value="1"/>
</dbReference>
<name>A0A6F9DRE5_9ASCI</name>
<dbReference type="CDD" id="cd12415">
    <property type="entry name" value="RRM3_RBM28_like"/>
    <property type="match status" value="1"/>
</dbReference>
<feature type="compositionally biased region" description="Basic and acidic residues" evidence="6">
    <location>
        <begin position="737"/>
        <end position="747"/>
    </location>
</feature>
<comment type="subcellular location">
    <subcellularLocation>
        <location evidence="1">Nucleus</location>
    </subcellularLocation>
</comment>
<feature type="domain" description="RRM" evidence="7">
    <location>
        <begin position="442"/>
        <end position="524"/>
    </location>
</feature>
<evidence type="ECO:0000256" key="4">
    <source>
        <dbReference type="ARBA" id="ARBA00023242"/>
    </source>
</evidence>
<dbReference type="InterPro" id="IPR000504">
    <property type="entry name" value="RRM_dom"/>
</dbReference>
<dbReference type="InterPro" id="IPR003954">
    <property type="entry name" value="RRM_euk-type"/>
</dbReference>
<feature type="compositionally biased region" description="Basic and acidic residues" evidence="6">
    <location>
        <begin position="420"/>
        <end position="435"/>
    </location>
</feature>
<feature type="domain" description="RRM" evidence="7">
    <location>
        <begin position="236"/>
        <end position="313"/>
    </location>
</feature>
<evidence type="ECO:0000256" key="2">
    <source>
        <dbReference type="ARBA" id="ARBA00022737"/>
    </source>
</evidence>
<protein>
    <submittedName>
        <fullName evidence="8">RNA-binding protein 28</fullName>
    </submittedName>
</protein>
<feature type="compositionally biased region" description="Acidic residues" evidence="6">
    <location>
        <begin position="337"/>
        <end position="403"/>
    </location>
</feature>
<feature type="compositionally biased region" description="Basic and acidic residues" evidence="6">
    <location>
        <begin position="404"/>
        <end position="413"/>
    </location>
</feature>
<feature type="domain" description="RRM" evidence="7">
    <location>
        <begin position="8"/>
        <end position="92"/>
    </location>
</feature>
<dbReference type="PANTHER" id="PTHR48039:SF5">
    <property type="entry name" value="RNA-BINDING PROTEIN 28"/>
    <property type="match status" value="1"/>
</dbReference>
<dbReference type="Gene3D" id="3.30.70.330">
    <property type="match status" value="5"/>
</dbReference>
<keyword evidence="2" id="KW-0677">Repeat</keyword>
<feature type="compositionally biased region" description="Polar residues" evidence="6">
    <location>
        <begin position="767"/>
        <end position="776"/>
    </location>
</feature>
<keyword evidence="3 5" id="KW-0694">RNA-binding</keyword>
<feature type="region of interest" description="Disordered" evidence="6">
    <location>
        <begin position="110"/>
        <end position="144"/>
    </location>
</feature>
<sequence>MEGTVSHTTVFVQGIPAACSNDQLNEIFSVVGPIKKCFVIKKKDSAENDSEKLRYVGLVSYQTVDDARKAVNSPPDKFEVNGSALKVCFARKKKFSKAALKKEKQNTTSSDFEVVKNKAEDRPEDSNTTDKNSTKPKSGSKSDTLSKCTVAVSGLPSTFTKSKLKEVFKKKNLGSVLDVSLHSKEPKVFHVSMANKQSALKAIFQLTGKVIDNCTIKAVLVVDTTSKDFRKSSKRSRLIIRNLSFNCSEEELKSAFEVYGEITDVQIPTKPNGKKLGFGFIQYTHVFEAQKAIEELNKTEISGRKIAVDWALPREKYKQMKGQQEPQKSDDSAMDNNDTDVDESAEIDAEGSSDEDGDVDSEEDSGLDSEGEVDESGTEEHDQEEEDSEMSDDPDDSDEDSDDHNDLKEDKNYKKQLTKAAEDTKKAKQKSKDYSSDVHEGKTVFIRNLSFDTQEEDLEEEMGKLGDIKYCKVVINQANGLSKGCAFIQYLNLEAAENCISTLNNEASKLVLDGRELFATVAMSRPDARKHVKVQHEEKNEKDDKRNLYLANEGLIRPGTQPAMGLSEIELNKRRKIDEAKRMKLKNPNIFVSTTRICVHNIPRAYDDNKIREVFLKAVKGAKITEARIMRDRNTVNSDGVARSLGFGFINFTKHEHALAALREVNNNPKVFGATKRPIVEFSLENKLALATQRQRRKRQLAKNDLQRRMRPAAGSEKGETPASKRQKRWERKRERREKEKGSEGGERKRKKAQEGDVAPQEKKPYQGSTGTTSSGKKLRMPKHTGPKIRKRNKGQVLEQLRISKKLNKQARAPPGVEKKKRQPAPVKTDVTKPAGRRHNGKMSQDLREDKEFNSLVAKYTNKFKSGVSGNSKPKWFET</sequence>
<reference evidence="8" key="1">
    <citation type="submission" date="2020-04" db="EMBL/GenBank/DDBJ databases">
        <authorList>
            <person name="Neveu A P."/>
        </authorList>
    </citation>
    <scope>NUCLEOTIDE SEQUENCE</scope>
    <source>
        <tissue evidence="8">Whole embryo</tissue>
    </source>
</reference>
<dbReference type="Pfam" id="PF00076">
    <property type="entry name" value="RRM_1"/>
    <property type="match status" value="5"/>
</dbReference>
<feature type="compositionally biased region" description="Basic and acidic residues" evidence="6">
    <location>
        <begin position="113"/>
        <end position="125"/>
    </location>
</feature>
<accession>A0A6F9DRE5</accession>
<evidence type="ECO:0000259" key="7">
    <source>
        <dbReference type="PROSITE" id="PS50102"/>
    </source>
</evidence>
<dbReference type="PROSITE" id="PS50102">
    <property type="entry name" value="RRM"/>
    <property type="match status" value="5"/>
</dbReference>
<feature type="compositionally biased region" description="Polar residues" evidence="6">
    <location>
        <begin position="129"/>
        <end position="144"/>
    </location>
</feature>
<evidence type="ECO:0000256" key="1">
    <source>
        <dbReference type="ARBA" id="ARBA00004123"/>
    </source>
</evidence>
<evidence type="ECO:0000313" key="8">
    <source>
        <dbReference type="EMBL" id="CAB3265475.1"/>
    </source>
</evidence>
<keyword evidence="4" id="KW-0539">Nucleus</keyword>